<name>A0AAD6QTI6_9ROSI</name>
<dbReference type="AlphaFoldDB" id="A0AAD6QTI6"/>
<sequence>MVEECDGVVADEMDDWVVLLALGMGMVETKTLNPTLCNHVEFLKRWALDGSPTVEGMKA</sequence>
<organism evidence="1 2">
    <name type="scientific">Populus alba x Populus x berolinensis</name>
    <dbReference type="NCBI Taxonomy" id="444605"/>
    <lineage>
        <taxon>Eukaryota</taxon>
        <taxon>Viridiplantae</taxon>
        <taxon>Streptophyta</taxon>
        <taxon>Embryophyta</taxon>
        <taxon>Tracheophyta</taxon>
        <taxon>Spermatophyta</taxon>
        <taxon>Magnoliopsida</taxon>
        <taxon>eudicotyledons</taxon>
        <taxon>Gunneridae</taxon>
        <taxon>Pentapetalae</taxon>
        <taxon>rosids</taxon>
        <taxon>fabids</taxon>
        <taxon>Malpighiales</taxon>
        <taxon>Salicaceae</taxon>
        <taxon>Saliceae</taxon>
        <taxon>Populus</taxon>
    </lineage>
</organism>
<gene>
    <name evidence="1" type="ORF">NC653_013060</name>
</gene>
<evidence type="ECO:0000313" key="2">
    <source>
        <dbReference type="Proteomes" id="UP001164929"/>
    </source>
</evidence>
<dbReference type="Proteomes" id="UP001164929">
    <property type="component" value="Chromosome 5"/>
</dbReference>
<proteinExistence type="predicted"/>
<dbReference type="EMBL" id="JAQIZT010000005">
    <property type="protein sequence ID" value="KAJ6996342.1"/>
    <property type="molecule type" value="Genomic_DNA"/>
</dbReference>
<reference evidence="1" key="1">
    <citation type="journal article" date="2023" name="Mol. Ecol. Resour.">
        <title>Chromosome-level genome assembly of a triploid poplar Populus alba 'Berolinensis'.</title>
        <authorList>
            <person name="Chen S."/>
            <person name="Yu Y."/>
            <person name="Wang X."/>
            <person name="Wang S."/>
            <person name="Zhang T."/>
            <person name="Zhou Y."/>
            <person name="He R."/>
            <person name="Meng N."/>
            <person name="Wang Y."/>
            <person name="Liu W."/>
            <person name="Liu Z."/>
            <person name="Liu J."/>
            <person name="Guo Q."/>
            <person name="Huang H."/>
            <person name="Sederoff R.R."/>
            <person name="Wang G."/>
            <person name="Qu G."/>
            <person name="Chen S."/>
        </authorList>
    </citation>
    <scope>NUCLEOTIDE SEQUENCE</scope>
    <source>
        <strain evidence="1">SC-2020</strain>
    </source>
</reference>
<evidence type="ECO:0000313" key="1">
    <source>
        <dbReference type="EMBL" id="KAJ6996342.1"/>
    </source>
</evidence>
<comment type="caution">
    <text evidence="1">The sequence shown here is derived from an EMBL/GenBank/DDBJ whole genome shotgun (WGS) entry which is preliminary data.</text>
</comment>
<keyword evidence="2" id="KW-1185">Reference proteome</keyword>
<protein>
    <submittedName>
        <fullName evidence="1">Uncharacterized protein</fullName>
    </submittedName>
</protein>
<accession>A0AAD6QTI6</accession>